<evidence type="ECO:0008006" key="4">
    <source>
        <dbReference type="Google" id="ProtNLM"/>
    </source>
</evidence>
<dbReference type="EMBL" id="JBFAEG010000074">
    <property type="protein sequence ID" value="MEU5714101.1"/>
    <property type="molecule type" value="Genomic_DNA"/>
</dbReference>
<sequence>MKTRRGLRRRAGIAATTAGVAVMVGGAVAQPAAATEMQPPWGQANFYTGSDFTGTVYPIPALGTPAPYSPSECVKLPEPMKSIANFKYAYVQPFKDENCTDSPGLVTGLHWGNLSTPARSYKVLVTWPPANYPG</sequence>
<dbReference type="Proteomes" id="UP001551011">
    <property type="component" value="Unassembled WGS sequence"/>
</dbReference>
<gene>
    <name evidence="2" type="ORF">AB0H04_46250</name>
</gene>
<evidence type="ECO:0000313" key="3">
    <source>
        <dbReference type="Proteomes" id="UP001551011"/>
    </source>
</evidence>
<evidence type="ECO:0000313" key="2">
    <source>
        <dbReference type="EMBL" id="MEU5714101.1"/>
    </source>
</evidence>
<name>A0ABV3AQ54_9ACTN</name>
<feature type="signal peptide" evidence="1">
    <location>
        <begin position="1"/>
        <end position="29"/>
    </location>
</feature>
<evidence type="ECO:0000256" key="1">
    <source>
        <dbReference type="SAM" id="SignalP"/>
    </source>
</evidence>
<dbReference type="PROSITE" id="PS51318">
    <property type="entry name" value="TAT"/>
    <property type="match status" value="1"/>
</dbReference>
<protein>
    <recommendedName>
        <fullName evidence="4">Secreted protein</fullName>
    </recommendedName>
</protein>
<keyword evidence="3" id="KW-1185">Reference proteome</keyword>
<organism evidence="2 3">
    <name type="scientific">Streptomyces flaveolus</name>
    <dbReference type="NCBI Taxonomy" id="67297"/>
    <lineage>
        <taxon>Bacteria</taxon>
        <taxon>Bacillati</taxon>
        <taxon>Actinomycetota</taxon>
        <taxon>Actinomycetes</taxon>
        <taxon>Kitasatosporales</taxon>
        <taxon>Streptomycetaceae</taxon>
        <taxon>Streptomyces</taxon>
    </lineage>
</organism>
<dbReference type="InterPro" id="IPR006311">
    <property type="entry name" value="TAT_signal"/>
</dbReference>
<feature type="chain" id="PRO_5047104743" description="Secreted protein" evidence="1">
    <location>
        <begin position="30"/>
        <end position="134"/>
    </location>
</feature>
<comment type="caution">
    <text evidence="2">The sequence shown here is derived from an EMBL/GenBank/DDBJ whole genome shotgun (WGS) entry which is preliminary data.</text>
</comment>
<keyword evidence="1" id="KW-0732">Signal</keyword>
<reference evidence="2 3" key="1">
    <citation type="submission" date="2024-06" db="EMBL/GenBank/DDBJ databases">
        <title>The Natural Products Discovery Center: Release of the First 8490 Sequenced Strains for Exploring Actinobacteria Biosynthetic Diversity.</title>
        <authorList>
            <person name="Kalkreuter E."/>
            <person name="Kautsar S.A."/>
            <person name="Yang D."/>
            <person name="Bader C.D."/>
            <person name="Teijaro C.N."/>
            <person name="Fluegel L."/>
            <person name="Davis C.M."/>
            <person name="Simpson J.R."/>
            <person name="Lauterbach L."/>
            <person name="Steele A.D."/>
            <person name="Gui C."/>
            <person name="Meng S."/>
            <person name="Li G."/>
            <person name="Viehrig K."/>
            <person name="Ye F."/>
            <person name="Su P."/>
            <person name="Kiefer A.F."/>
            <person name="Nichols A."/>
            <person name="Cepeda A.J."/>
            <person name="Yan W."/>
            <person name="Fan B."/>
            <person name="Jiang Y."/>
            <person name="Adhikari A."/>
            <person name="Zheng C.-J."/>
            <person name="Schuster L."/>
            <person name="Cowan T.M."/>
            <person name="Smanski M.J."/>
            <person name="Chevrette M.G."/>
            <person name="De Carvalho L.P.S."/>
            <person name="Shen B."/>
        </authorList>
    </citation>
    <scope>NUCLEOTIDE SEQUENCE [LARGE SCALE GENOMIC DNA]</scope>
    <source>
        <strain evidence="2 3">NPDC020594</strain>
    </source>
</reference>
<proteinExistence type="predicted"/>
<dbReference type="RefSeq" id="WP_158712677.1">
    <property type="nucleotide sequence ID" value="NZ_JBEXDP010000144.1"/>
</dbReference>
<accession>A0ABV3AQ54</accession>